<evidence type="ECO:0000313" key="2">
    <source>
        <dbReference type="EMBL" id="KAK1658667.1"/>
    </source>
</evidence>
<dbReference type="EMBL" id="JAHMHR010000070">
    <property type="protein sequence ID" value="KAK1658667.1"/>
    <property type="molecule type" value="Genomic_DNA"/>
</dbReference>
<evidence type="ECO:0000313" key="3">
    <source>
        <dbReference type="Proteomes" id="UP001224890"/>
    </source>
</evidence>
<dbReference type="Proteomes" id="UP001224890">
    <property type="component" value="Unassembled WGS sequence"/>
</dbReference>
<reference evidence="2" key="1">
    <citation type="submission" date="2021-06" db="EMBL/GenBank/DDBJ databases">
        <title>Comparative genomics, transcriptomics and evolutionary studies reveal genomic signatures of adaptation to plant cell wall in hemibiotrophic fungi.</title>
        <authorList>
            <consortium name="DOE Joint Genome Institute"/>
            <person name="Baroncelli R."/>
            <person name="Diaz J.F."/>
            <person name="Benocci T."/>
            <person name="Peng M."/>
            <person name="Battaglia E."/>
            <person name="Haridas S."/>
            <person name="Andreopoulos W."/>
            <person name="Labutti K."/>
            <person name="Pangilinan J."/>
            <person name="Floch G.L."/>
            <person name="Makela M.R."/>
            <person name="Henrissat B."/>
            <person name="Grigoriev I.V."/>
            <person name="Crouch J.A."/>
            <person name="De Vries R.P."/>
            <person name="Sukno S.A."/>
            <person name="Thon M.R."/>
        </authorList>
    </citation>
    <scope>NUCLEOTIDE SEQUENCE</scope>
    <source>
        <strain evidence="2">CBS 193.32</strain>
    </source>
</reference>
<comment type="caution">
    <text evidence="2">The sequence shown here is derived from an EMBL/GenBank/DDBJ whole genome shotgun (WGS) entry which is preliminary data.</text>
</comment>
<feature type="signal peptide" evidence="1">
    <location>
        <begin position="1"/>
        <end position="31"/>
    </location>
</feature>
<dbReference type="AlphaFoldDB" id="A0AAJ0EPL3"/>
<gene>
    <name evidence="2" type="ORF">BDP55DRAFT_389349</name>
</gene>
<accession>A0AAJ0EPL3</accession>
<dbReference type="GeneID" id="85451734"/>
<evidence type="ECO:0000256" key="1">
    <source>
        <dbReference type="SAM" id="SignalP"/>
    </source>
</evidence>
<keyword evidence="3" id="KW-1185">Reference proteome</keyword>
<protein>
    <submittedName>
        <fullName evidence="2">Uncharacterized protein</fullName>
    </submittedName>
</protein>
<feature type="chain" id="PRO_5042532400" evidence="1">
    <location>
        <begin position="32"/>
        <end position="115"/>
    </location>
</feature>
<keyword evidence="1" id="KW-0732">Signal</keyword>
<organism evidence="2 3">
    <name type="scientific">Colletotrichum godetiae</name>
    <dbReference type="NCBI Taxonomy" id="1209918"/>
    <lineage>
        <taxon>Eukaryota</taxon>
        <taxon>Fungi</taxon>
        <taxon>Dikarya</taxon>
        <taxon>Ascomycota</taxon>
        <taxon>Pezizomycotina</taxon>
        <taxon>Sordariomycetes</taxon>
        <taxon>Hypocreomycetidae</taxon>
        <taxon>Glomerellales</taxon>
        <taxon>Glomerellaceae</taxon>
        <taxon>Colletotrichum</taxon>
        <taxon>Colletotrichum acutatum species complex</taxon>
    </lineage>
</organism>
<dbReference type="RefSeq" id="XP_060423431.1">
    <property type="nucleotide sequence ID" value="XM_060567208.1"/>
</dbReference>
<proteinExistence type="predicted"/>
<name>A0AAJ0EPL3_9PEZI</name>
<sequence length="115" mass="12483">MTTPGIRISSDYGALGLLLTLLSYLPNNTSSEAAVFAENSESCQTGNSVHDTWVAPEYTLLLTGFLTGLLNIHLFRPAQVDVSQLLCYVDLGIYPLPPMVCLSRLSIRGWLTAPP</sequence>